<dbReference type="InterPro" id="IPR019004">
    <property type="entry name" value="YqeY/Aim41"/>
</dbReference>
<dbReference type="Proteomes" id="UP001153069">
    <property type="component" value="Unassembled WGS sequence"/>
</dbReference>
<comment type="caution">
    <text evidence="1">The sequence shown here is derived from an EMBL/GenBank/DDBJ whole genome shotgun (WGS) entry which is preliminary data.</text>
</comment>
<accession>A0A9N8E700</accession>
<dbReference type="Gene3D" id="1.10.1510.10">
    <property type="entry name" value="Uncharacterised protein YqeY/AIM41 PF09424, N-terminal domain"/>
    <property type="match status" value="1"/>
</dbReference>
<dbReference type="InterPro" id="IPR042184">
    <property type="entry name" value="YqeY/Aim41_N"/>
</dbReference>
<dbReference type="EMBL" id="CAICTM010000742">
    <property type="protein sequence ID" value="CAB9515871.1"/>
    <property type="molecule type" value="Genomic_DNA"/>
</dbReference>
<organism evidence="1 2">
    <name type="scientific">Seminavis robusta</name>
    <dbReference type="NCBI Taxonomy" id="568900"/>
    <lineage>
        <taxon>Eukaryota</taxon>
        <taxon>Sar</taxon>
        <taxon>Stramenopiles</taxon>
        <taxon>Ochrophyta</taxon>
        <taxon>Bacillariophyta</taxon>
        <taxon>Bacillariophyceae</taxon>
        <taxon>Bacillariophycidae</taxon>
        <taxon>Naviculales</taxon>
        <taxon>Naviculaceae</taxon>
        <taxon>Seminavis</taxon>
    </lineage>
</organism>
<dbReference type="AlphaFoldDB" id="A0A9N8E700"/>
<proteinExistence type="predicted"/>
<dbReference type="GO" id="GO:0016884">
    <property type="term" value="F:carbon-nitrogen ligase activity, with glutamine as amido-N-donor"/>
    <property type="evidence" value="ECO:0007669"/>
    <property type="project" value="InterPro"/>
</dbReference>
<dbReference type="InterPro" id="IPR023168">
    <property type="entry name" value="GatB_Yqey_C_2"/>
</dbReference>
<evidence type="ECO:0000313" key="2">
    <source>
        <dbReference type="Proteomes" id="UP001153069"/>
    </source>
</evidence>
<evidence type="ECO:0000313" key="1">
    <source>
        <dbReference type="EMBL" id="CAB9515871.1"/>
    </source>
</evidence>
<dbReference type="PANTHER" id="PTHR28055:SF1">
    <property type="entry name" value="ALTERED INHERITANCE OF MITOCHONDRIA PROTEIN 41, MITOCHONDRIAL"/>
    <property type="match status" value="1"/>
</dbReference>
<dbReference type="PANTHER" id="PTHR28055">
    <property type="entry name" value="ALTERED INHERITANCE OF MITOCHONDRIA PROTEIN 41, MITOCHONDRIAL"/>
    <property type="match status" value="1"/>
</dbReference>
<dbReference type="SUPFAM" id="SSF89095">
    <property type="entry name" value="GatB/YqeY motif"/>
    <property type="match status" value="1"/>
</dbReference>
<name>A0A9N8E700_9STRA</name>
<sequence length="179" mass="19507">MASLMQSTTHGFLAPACYNLPQPTTYRLSFHAAIVDEVTEQMKVAMKAKDTVKLGTIRLVRSAFANAAIGLKVDALSDDQAVDVLRKMAKMRAESIDMYNKGGATDRAEAEQAELDVLNQWLPSLADEDQTREWVLEAIEQAGDNSNIGKVMGALMKAHKGEVDGSLAQKVVKEEVAKL</sequence>
<dbReference type="Gene3D" id="1.10.10.410">
    <property type="match status" value="1"/>
</dbReference>
<dbReference type="InterPro" id="IPR003789">
    <property type="entry name" value="Asn/Gln_tRNA_amidoTrase-B-like"/>
</dbReference>
<keyword evidence="2" id="KW-1185">Reference proteome</keyword>
<reference evidence="1" key="1">
    <citation type="submission" date="2020-06" db="EMBL/GenBank/DDBJ databases">
        <authorList>
            <consortium name="Plant Systems Biology data submission"/>
        </authorList>
    </citation>
    <scope>NUCLEOTIDE SEQUENCE</scope>
    <source>
        <strain evidence="1">D6</strain>
    </source>
</reference>
<protein>
    <submittedName>
        <fullName evidence="1">Yqey-like protein</fullName>
    </submittedName>
</protein>
<gene>
    <name evidence="1" type="ORF">SEMRO_743_G196130.1</name>
</gene>
<dbReference type="OrthoDB" id="538640at2759"/>
<dbReference type="Pfam" id="PF09424">
    <property type="entry name" value="YqeY"/>
    <property type="match status" value="1"/>
</dbReference>